<dbReference type="RefSeq" id="XP_004991863.1">
    <property type="nucleotide sequence ID" value="XM_004991806.1"/>
</dbReference>
<organism evidence="4">
    <name type="scientific">Salpingoeca rosetta (strain ATCC 50818 / BSB-021)</name>
    <dbReference type="NCBI Taxonomy" id="946362"/>
    <lineage>
        <taxon>Eukaryota</taxon>
        <taxon>Choanoflagellata</taxon>
        <taxon>Craspedida</taxon>
        <taxon>Salpingoecidae</taxon>
        <taxon>Salpingoeca</taxon>
    </lineage>
</organism>
<keyword evidence="2" id="KW-0472">Membrane</keyword>
<accession>F2UFX8</accession>
<feature type="coiled-coil region" evidence="1">
    <location>
        <begin position="133"/>
        <end position="167"/>
    </location>
</feature>
<dbReference type="GeneID" id="16072423"/>
<dbReference type="Proteomes" id="UP000007799">
    <property type="component" value="Unassembled WGS sequence"/>
</dbReference>
<name>F2UFX8_SALR5</name>
<dbReference type="InParanoid" id="F2UFX8"/>
<proteinExistence type="predicted"/>
<keyword evidence="4" id="KW-1185">Reference proteome</keyword>
<keyword evidence="1" id="KW-0175">Coiled coil</keyword>
<protein>
    <submittedName>
        <fullName evidence="3">Uncharacterized protein</fullName>
    </submittedName>
</protein>
<gene>
    <name evidence="3" type="ORF">PTSG_06481</name>
</gene>
<keyword evidence="2" id="KW-0812">Transmembrane</keyword>
<evidence type="ECO:0000256" key="1">
    <source>
        <dbReference type="SAM" id="Coils"/>
    </source>
</evidence>
<evidence type="ECO:0000256" key="2">
    <source>
        <dbReference type="SAM" id="Phobius"/>
    </source>
</evidence>
<sequence length="170" mass="18221">MARPHEVAKATMAASAVLAAQASPALDAAVAATVPFVKGAIQGAANFAVAHPVIAGAVVGGAVLYAVYKNFDEIKAAAGRLCESIQEGWFEMTARPEDRLRRANEQLQELQVSYGTLCARVCTEVQVHKALETQETREAVQEAVRKRKEARQALDKLSDKVVTLMKSCAK</sequence>
<evidence type="ECO:0000313" key="3">
    <source>
        <dbReference type="EMBL" id="EGD75406.1"/>
    </source>
</evidence>
<dbReference type="KEGG" id="sre:PTSG_06481"/>
<feature type="transmembrane region" description="Helical" evidence="2">
    <location>
        <begin position="44"/>
        <end position="68"/>
    </location>
</feature>
<dbReference type="AlphaFoldDB" id="F2UFX8"/>
<evidence type="ECO:0000313" key="4">
    <source>
        <dbReference type="Proteomes" id="UP000007799"/>
    </source>
</evidence>
<keyword evidence="2" id="KW-1133">Transmembrane helix</keyword>
<reference evidence="3" key="1">
    <citation type="submission" date="2009-08" db="EMBL/GenBank/DDBJ databases">
        <title>Annotation of Salpingoeca rosetta.</title>
        <authorList>
            <consortium name="The Broad Institute Genome Sequencing Platform"/>
            <person name="Russ C."/>
            <person name="Cuomo C."/>
            <person name="Burger G."/>
            <person name="Gray M.W."/>
            <person name="Holland P.W.H."/>
            <person name="King N."/>
            <person name="Lang F.B.F."/>
            <person name="Roger A.J."/>
            <person name="Ruiz-Trillo I."/>
            <person name="Young S.K."/>
            <person name="Zeng Q."/>
            <person name="Gargeya S."/>
            <person name="Alvarado L."/>
            <person name="Berlin A."/>
            <person name="Chapman S.B."/>
            <person name="Chen Z."/>
            <person name="Freedman E."/>
            <person name="Gellesch M."/>
            <person name="Goldberg J."/>
            <person name="Griggs A."/>
            <person name="Gujja S."/>
            <person name="Heilman E."/>
            <person name="Heiman D."/>
            <person name="Howarth C."/>
            <person name="Mehta T."/>
            <person name="Neiman D."/>
            <person name="Pearson M."/>
            <person name="Roberts A."/>
            <person name="Saif S."/>
            <person name="Shea T."/>
            <person name="Shenoy N."/>
            <person name="Sisk P."/>
            <person name="Stolte C."/>
            <person name="Sykes S."/>
            <person name="White J."/>
            <person name="Yandava C."/>
            <person name="Haas B."/>
            <person name="Nusbaum C."/>
            <person name="Birren B."/>
        </authorList>
    </citation>
    <scope>NUCLEOTIDE SEQUENCE [LARGE SCALE GENOMIC DNA]</scope>
    <source>
        <strain evidence="3">ATCC 50818</strain>
    </source>
</reference>
<dbReference type="EMBL" id="GL832972">
    <property type="protein sequence ID" value="EGD75406.1"/>
    <property type="molecule type" value="Genomic_DNA"/>
</dbReference>